<dbReference type="KEGG" id="aad:TC41_1785"/>
<proteinExistence type="predicted"/>
<protein>
    <submittedName>
        <fullName evidence="1">Uncharacterized protein</fullName>
    </submittedName>
</protein>
<reference evidence="1 2" key="1">
    <citation type="journal article" date="2011" name="J. Bacteriol.">
        <title>Complete Genome Sequence of Alicyclobacillus acidocaldarius Strain Tc-4-1.</title>
        <authorList>
            <person name="Chen Y."/>
            <person name="He Y."/>
            <person name="Zhang B."/>
            <person name="Yang J."/>
            <person name="Li W."/>
            <person name="Dong Z."/>
            <person name="Hu S."/>
        </authorList>
    </citation>
    <scope>NUCLEOTIDE SEQUENCE [LARGE SCALE GENOMIC DNA]</scope>
    <source>
        <strain evidence="1 2">Tc-4-1</strain>
    </source>
</reference>
<dbReference type="HOGENOM" id="CLU_3283805_0_0_9"/>
<dbReference type="STRING" id="1048834.TC41_1785"/>
<dbReference type="AlphaFoldDB" id="F8ICP1"/>
<gene>
    <name evidence="1" type="ordered locus">TC41_1785</name>
</gene>
<evidence type="ECO:0000313" key="1">
    <source>
        <dbReference type="EMBL" id="AEJ43706.1"/>
    </source>
</evidence>
<sequence length="40" mass="4683">MVHLYSGVADEAEVSQSRRKFAFEYRRKHKICLESKVLNG</sequence>
<name>F8ICP1_ALIAT</name>
<evidence type="ECO:0000313" key="2">
    <source>
        <dbReference type="Proteomes" id="UP000000292"/>
    </source>
</evidence>
<dbReference type="PATRIC" id="fig|1048834.4.peg.1690"/>
<organism evidence="1 2">
    <name type="scientific">Alicyclobacillus acidocaldarius (strain Tc-4-1)</name>
    <name type="common">Bacillus acidocaldarius</name>
    <dbReference type="NCBI Taxonomy" id="1048834"/>
    <lineage>
        <taxon>Bacteria</taxon>
        <taxon>Bacillati</taxon>
        <taxon>Bacillota</taxon>
        <taxon>Bacilli</taxon>
        <taxon>Bacillales</taxon>
        <taxon>Alicyclobacillaceae</taxon>
        <taxon>Alicyclobacillus</taxon>
    </lineage>
</organism>
<reference evidence="2" key="2">
    <citation type="submission" date="2011-06" db="EMBL/GenBank/DDBJ databases">
        <title>The complete genome sequence of Alicyclobacillus acidocaldarius sp. Tc-4-1.</title>
        <authorList>
            <person name="Chen Y."/>
            <person name="He Y."/>
            <person name="Dong Z."/>
            <person name="Hu S."/>
        </authorList>
    </citation>
    <scope>NUCLEOTIDE SEQUENCE [LARGE SCALE GENOMIC DNA]</scope>
    <source>
        <strain evidence="2">Tc-4-1</strain>
    </source>
</reference>
<accession>F8ICP1</accession>
<dbReference type="EMBL" id="CP002902">
    <property type="protein sequence ID" value="AEJ43706.1"/>
    <property type="molecule type" value="Genomic_DNA"/>
</dbReference>
<dbReference type="Proteomes" id="UP000000292">
    <property type="component" value="Chromosome"/>
</dbReference>